<dbReference type="InterPro" id="IPR000182">
    <property type="entry name" value="GNAT_dom"/>
</dbReference>
<dbReference type="Gene3D" id="3.40.630.30">
    <property type="match status" value="1"/>
</dbReference>
<dbReference type="InterPro" id="IPR016181">
    <property type="entry name" value="Acyl_CoA_acyltransferase"/>
</dbReference>
<dbReference type="Proteomes" id="UP001314903">
    <property type="component" value="Unassembled WGS sequence"/>
</dbReference>
<evidence type="ECO:0000313" key="2">
    <source>
        <dbReference type="EMBL" id="MBP2027010.1"/>
    </source>
</evidence>
<accession>A0ABS4KGU5</accession>
<dbReference type="Pfam" id="PF00583">
    <property type="entry name" value="Acetyltransf_1"/>
    <property type="match status" value="1"/>
</dbReference>
<gene>
    <name evidence="2" type="ORF">J2Z35_000802</name>
</gene>
<organism evidence="2 3">
    <name type="scientific">Acetoanaerobium pronyense</name>
    <dbReference type="NCBI Taxonomy" id="1482736"/>
    <lineage>
        <taxon>Bacteria</taxon>
        <taxon>Bacillati</taxon>
        <taxon>Bacillota</taxon>
        <taxon>Clostridia</taxon>
        <taxon>Peptostreptococcales</taxon>
        <taxon>Filifactoraceae</taxon>
        <taxon>Acetoanaerobium</taxon>
    </lineage>
</organism>
<dbReference type="PROSITE" id="PS51186">
    <property type="entry name" value="GNAT"/>
    <property type="match status" value="1"/>
</dbReference>
<feature type="domain" description="N-acetyltransferase" evidence="1">
    <location>
        <begin position="124"/>
        <end position="251"/>
    </location>
</feature>
<keyword evidence="3" id="KW-1185">Reference proteome</keyword>
<dbReference type="EMBL" id="JAGGLI010000006">
    <property type="protein sequence ID" value="MBP2027010.1"/>
    <property type="molecule type" value="Genomic_DNA"/>
</dbReference>
<sequence>MFIKYEEMLLNSKPAPLTSIFEGFMINYGGFEKFTQSIHPLYGRDNKGTHEKTLRCEDIIKSRGFESRYRIVFQNDYKKLDEELFKSGYERESQGTVKGIDISNLQRELFTFANFIQNGVYVEEELKDFWLSDYSYLMNIGEYDTKALADSIRGGLSKFVYFTLIEENILLGQGYVTFQEEFMIINNIIINPKYRRLSYGRRLLMSMLSYGFKQGASIALADVFYDDIPSNKLFNKVNFEDIYGYCYRVKK</sequence>
<evidence type="ECO:0000313" key="3">
    <source>
        <dbReference type="Proteomes" id="UP001314903"/>
    </source>
</evidence>
<protein>
    <submittedName>
        <fullName evidence="2">Ribosomal protein S18 acetylase RimI-like enzyme</fullName>
    </submittedName>
</protein>
<comment type="caution">
    <text evidence="2">The sequence shown here is derived from an EMBL/GenBank/DDBJ whole genome shotgun (WGS) entry which is preliminary data.</text>
</comment>
<dbReference type="SUPFAM" id="SSF55729">
    <property type="entry name" value="Acyl-CoA N-acyltransferases (Nat)"/>
    <property type="match status" value="1"/>
</dbReference>
<dbReference type="RefSeq" id="WP_209659633.1">
    <property type="nucleotide sequence ID" value="NZ_JAGGLI010000006.1"/>
</dbReference>
<evidence type="ECO:0000259" key="1">
    <source>
        <dbReference type="PROSITE" id="PS51186"/>
    </source>
</evidence>
<name>A0ABS4KGU5_9FIRM</name>
<proteinExistence type="predicted"/>
<reference evidence="2 3" key="1">
    <citation type="submission" date="2021-03" db="EMBL/GenBank/DDBJ databases">
        <title>Genomic Encyclopedia of Type Strains, Phase IV (KMG-IV): sequencing the most valuable type-strain genomes for metagenomic binning, comparative biology and taxonomic classification.</title>
        <authorList>
            <person name="Goeker M."/>
        </authorList>
    </citation>
    <scope>NUCLEOTIDE SEQUENCE [LARGE SCALE GENOMIC DNA]</scope>
    <source>
        <strain evidence="2 3">DSM 27512</strain>
    </source>
</reference>